<accession>K6Y2H5</accession>
<gene>
    <name evidence="5" type="primary">gspB</name>
    <name evidence="5" type="ORF">GARC_1176</name>
</gene>
<evidence type="ECO:0000313" key="5">
    <source>
        <dbReference type="EMBL" id="GAC18156.1"/>
    </source>
</evidence>
<organism evidence="5 6">
    <name type="scientific">Paraglaciecola arctica BSs20135</name>
    <dbReference type="NCBI Taxonomy" id="493475"/>
    <lineage>
        <taxon>Bacteria</taxon>
        <taxon>Pseudomonadati</taxon>
        <taxon>Pseudomonadota</taxon>
        <taxon>Gammaproteobacteria</taxon>
        <taxon>Alteromonadales</taxon>
        <taxon>Alteromonadaceae</taxon>
        <taxon>Paraglaciecola</taxon>
    </lineage>
</organism>
<dbReference type="RefSeq" id="WP_007617679.1">
    <property type="nucleotide sequence ID" value="NZ_BAEO01000014.1"/>
</dbReference>
<evidence type="ECO:0000313" key="6">
    <source>
        <dbReference type="Proteomes" id="UP000006327"/>
    </source>
</evidence>
<keyword evidence="6" id="KW-1185">Reference proteome</keyword>
<name>K6Y2H5_9ALTE</name>
<feature type="region of interest" description="Disordered" evidence="1">
    <location>
        <begin position="250"/>
        <end position="270"/>
    </location>
</feature>
<evidence type="ECO:0000256" key="2">
    <source>
        <dbReference type="SAM" id="Phobius"/>
    </source>
</evidence>
<sequence length="348" mass="38352">MLKQIDIHDLRAGMVIVRITAQNGPVKIKKSGLVTSQDMVQGLIEMGIQQVEVDPDQTVELEAEAPKIKKSATRRMLESNKVTSTRNNDGLSDQYHRSLFLPSVQDMPSAWQYYSKRYLFAAFIALGGLGFGWTLANYQSVLGLFSSQDEMPRVSVPIPALTSSSQVSEQQTDDVKPLKQVANPQDTNANKIASVAVQQVAVSEKAKQPSEPSDIEQTITAPSAPVSKPEPESEPQISADVLARFKKAITEVEDSPPPPPPVKSVSNSKEVPRIDQLPPWVMTRLPSMAFSAHMYASVDSERWVRVNGTRMVEGDKIDGLIEIVRIEPQHVILNFSGQTFSMAALTDW</sequence>
<dbReference type="STRING" id="493475.GARC_1176"/>
<feature type="domain" description="DUF3391" evidence="3">
    <location>
        <begin position="2"/>
        <end position="77"/>
    </location>
</feature>
<dbReference type="OrthoDB" id="5432325at2"/>
<comment type="caution">
    <text evidence="5">The sequence shown here is derived from an EMBL/GenBank/DDBJ whole genome shotgun (WGS) entry which is preliminary data.</text>
</comment>
<keyword evidence="2" id="KW-1133">Transmembrane helix</keyword>
<feature type="transmembrane region" description="Helical" evidence="2">
    <location>
        <begin position="118"/>
        <end position="136"/>
    </location>
</feature>
<dbReference type="Pfam" id="PF16537">
    <property type="entry name" value="T2SSB"/>
    <property type="match status" value="1"/>
</dbReference>
<keyword evidence="2" id="KW-0812">Transmembrane</keyword>
<keyword evidence="2" id="KW-0472">Membrane</keyword>
<dbReference type="EMBL" id="BAEO01000014">
    <property type="protein sequence ID" value="GAC18156.1"/>
    <property type="molecule type" value="Genomic_DNA"/>
</dbReference>
<dbReference type="InterPro" id="IPR021812">
    <property type="entry name" value="DUF3391"/>
</dbReference>
<evidence type="ECO:0000259" key="3">
    <source>
        <dbReference type="Pfam" id="PF11871"/>
    </source>
</evidence>
<protein>
    <submittedName>
        <fullName evidence="5">General secretion pathway protein B</fullName>
    </submittedName>
</protein>
<feature type="domain" description="Type II secretion system protein GspB C-terminal" evidence="4">
    <location>
        <begin position="285"/>
        <end position="344"/>
    </location>
</feature>
<feature type="region of interest" description="Disordered" evidence="1">
    <location>
        <begin position="203"/>
        <end position="236"/>
    </location>
</feature>
<reference evidence="5 6" key="1">
    <citation type="journal article" date="2017" name="Antonie Van Leeuwenhoek">
        <title>Rhizobium rhizosphaerae sp. nov., a novel species isolated from rice rhizosphere.</title>
        <authorList>
            <person name="Zhao J.J."/>
            <person name="Zhang J."/>
            <person name="Zhang R.J."/>
            <person name="Zhang C.W."/>
            <person name="Yin H.Q."/>
            <person name="Zhang X.X."/>
        </authorList>
    </citation>
    <scope>NUCLEOTIDE SEQUENCE [LARGE SCALE GENOMIC DNA]</scope>
    <source>
        <strain evidence="5 6">BSs20135</strain>
    </source>
</reference>
<evidence type="ECO:0000259" key="4">
    <source>
        <dbReference type="Pfam" id="PF16537"/>
    </source>
</evidence>
<dbReference type="AlphaFoldDB" id="K6Y2H5"/>
<dbReference type="GO" id="GO:0015627">
    <property type="term" value="C:type II protein secretion system complex"/>
    <property type="evidence" value="ECO:0007669"/>
    <property type="project" value="InterPro"/>
</dbReference>
<dbReference type="Pfam" id="PF11871">
    <property type="entry name" value="DUF3391"/>
    <property type="match status" value="1"/>
</dbReference>
<dbReference type="eggNOG" id="COG3267">
    <property type="taxonomic scope" value="Bacteria"/>
</dbReference>
<proteinExistence type="predicted"/>
<dbReference type="Proteomes" id="UP000006327">
    <property type="component" value="Unassembled WGS sequence"/>
</dbReference>
<evidence type="ECO:0000256" key="1">
    <source>
        <dbReference type="SAM" id="MobiDB-lite"/>
    </source>
</evidence>
<dbReference type="InterPro" id="IPR032389">
    <property type="entry name" value="GspB_C"/>
</dbReference>